<keyword evidence="1" id="KW-1133">Transmembrane helix</keyword>
<dbReference type="PROSITE" id="PS50887">
    <property type="entry name" value="GGDEF"/>
    <property type="match status" value="1"/>
</dbReference>
<dbReference type="RefSeq" id="WP_218283816.1">
    <property type="nucleotide sequence ID" value="NZ_CP078093.1"/>
</dbReference>
<feature type="transmembrane region" description="Helical" evidence="1">
    <location>
        <begin position="53"/>
        <end position="70"/>
    </location>
</feature>
<keyword evidence="1" id="KW-0472">Membrane</keyword>
<keyword evidence="4" id="KW-1185">Reference proteome</keyword>
<gene>
    <name evidence="3" type="ORF">KVH43_05345</name>
</gene>
<accession>A0ABX8RGU0</accession>
<dbReference type="EMBL" id="CP078093">
    <property type="protein sequence ID" value="QXM07130.1"/>
    <property type="molecule type" value="Genomic_DNA"/>
</dbReference>
<evidence type="ECO:0000256" key="1">
    <source>
        <dbReference type="SAM" id="Phobius"/>
    </source>
</evidence>
<feature type="transmembrane region" description="Helical" evidence="1">
    <location>
        <begin position="77"/>
        <end position="95"/>
    </location>
</feature>
<dbReference type="InterPro" id="IPR000160">
    <property type="entry name" value="GGDEF_dom"/>
</dbReference>
<dbReference type="NCBIfam" id="TIGR00254">
    <property type="entry name" value="GGDEF"/>
    <property type="match status" value="1"/>
</dbReference>
<keyword evidence="1" id="KW-0812">Transmembrane</keyword>
<feature type="transmembrane region" description="Helical" evidence="1">
    <location>
        <begin position="24"/>
        <end position="47"/>
    </location>
</feature>
<dbReference type="SMART" id="SM00267">
    <property type="entry name" value="GGDEF"/>
    <property type="match status" value="1"/>
</dbReference>
<feature type="domain" description="GGDEF" evidence="2">
    <location>
        <begin position="281"/>
        <end position="414"/>
    </location>
</feature>
<protein>
    <submittedName>
        <fullName evidence="3">GGDEF domain-containing protein</fullName>
    </submittedName>
</protein>
<dbReference type="InterPro" id="IPR052163">
    <property type="entry name" value="DGC-Regulatory_Protein"/>
</dbReference>
<dbReference type="PANTHER" id="PTHR46663:SF2">
    <property type="entry name" value="GGDEF DOMAIN-CONTAINING PROTEIN"/>
    <property type="match status" value="1"/>
</dbReference>
<proteinExistence type="predicted"/>
<name>A0ABX8RGU0_9CLOT</name>
<dbReference type="PANTHER" id="PTHR46663">
    <property type="entry name" value="DIGUANYLATE CYCLASE DGCT-RELATED"/>
    <property type="match status" value="1"/>
</dbReference>
<feature type="transmembrane region" description="Helical" evidence="1">
    <location>
        <begin position="101"/>
        <end position="120"/>
    </location>
</feature>
<dbReference type="Proteomes" id="UP000886818">
    <property type="component" value="Chromosome"/>
</dbReference>
<evidence type="ECO:0000313" key="4">
    <source>
        <dbReference type="Proteomes" id="UP000886818"/>
    </source>
</evidence>
<dbReference type="Pfam" id="PF00990">
    <property type="entry name" value="GGDEF"/>
    <property type="match status" value="1"/>
</dbReference>
<organism evidence="3 4">
    <name type="scientific">Crassaminicella indica</name>
    <dbReference type="NCBI Taxonomy" id="2855394"/>
    <lineage>
        <taxon>Bacteria</taxon>
        <taxon>Bacillati</taxon>
        <taxon>Bacillota</taxon>
        <taxon>Clostridia</taxon>
        <taxon>Eubacteriales</taxon>
        <taxon>Clostridiaceae</taxon>
        <taxon>Crassaminicella</taxon>
    </lineage>
</organism>
<evidence type="ECO:0000259" key="2">
    <source>
        <dbReference type="PROSITE" id="PS50887"/>
    </source>
</evidence>
<dbReference type="CDD" id="cd01949">
    <property type="entry name" value="GGDEF"/>
    <property type="match status" value="1"/>
</dbReference>
<evidence type="ECO:0000313" key="3">
    <source>
        <dbReference type="EMBL" id="QXM07130.1"/>
    </source>
</evidence>
<sequence>MGLLKSKGVLILISKLVKTKIERACFNTLFFAVFYLISICFFIGNAMKNFPETTSLFYIVVIGVGTTFLYKILLLKVYVVVTLLINCIGIFVTSSTCIDKLTYLSYLICILIFTYLISYYRINKDMKKRIFEKTAFNEMMDAILILEEDTLKVIECNLKAIQLFHKEDRLIGRGIDELILSNIQKKIPYNHFKQYFKNRNKELAIMNEKLNNIWIDLHIKRFHVLENAYILVRIIDVSAHKKYEEKMKYLAYHDLLTELPNRRYGEERLKLAIHKALKKKSMLGVLFIDLDKFKVANDTLGHAAGDELLKKVAIRLQRSVRKNDIVVRLGGDEFMIILEDIELTDEIIAIANRMVNVFTQAFTIKGEEMYVTCSMGIAIFPQHGVDMETLMENADIAMYQAKICGRNNFKVFNNLLDYKALSCQNNSYRDPTSK</sequence>
<reference evidence="3" key="1">
    <citation type="submission" date="2021-07" db="EMBL/GenBank/DDBJ databases">
        <title>Complete genome sequence of Crassaminicella sp. 143-21, isolated from a deep-sea hydrothermal vent.</title>
        <authorList>
            <person name="Li X."/>
        </authorList>
    </citation>
    <scope>NUCLEOTIDE SEQUENCE</scope>
    <source>
        <strain evidence="3">143-21</strain>
    </source>
</reference>